<dbReference type="PANTHER" id="PTHR10742">
    <property type="entry name" value="FLAVIN MONOAMINE OXIDASE"/>
    <property type="match status" value="1"/>
</dbReference>
<name>A0ABR4M499_9EURO</name>
<dbReference type="RefSeq" id="XP_070890385.1">
    <property type="nucleotide sequence ID" value="XM_071034442.1"/>
</dbReference>
<dbReference type="SUPFAM" id="SSF54373">
    <property type="entry name" value="FAD-linked reductases, C-terminal domain"/>
    <property type="match status" value="1"/>
</dbReference>
<dbReference type="Gene3D" id="3.50.50.60">
    <property type="entry name" value="FAD/NAD(P)-binding domain"/>
    <property type="match status" value="1"/>
</dbReference>
<evidence type="ECO:0000256" key="1">
    <source>
        <dbReference type="SAM" id="SignalP"/>
    </source>
</evidence>
<dbReference type="InterPro" id="IPR002937">
    <property type="entry name" value="Amino_oxidase"/>
</dbReference>
<dbReference type="SUPFAM" id="SSF51905">
    <property type="entry name" value="FAD/NAD(P)-binding domain"/>
    <property type="match status" value="1"/>
</dbReference>
<comment type="caution">
    <text evidence="3">The sequence shown here is derived from an EMBL/GenBank/DDBJ whole genome shotgun (WGS) entry which is preliminary data.</text>
</comment>
<gene>
    <name evidence="3" type="ORF">BJX67DRAFT_389043</name>
</gene>
<protein>
    <submittedName>
        <fullName evidence="3">Amine oxidase</fullName>
    </submittedName>
</protein>
<evidence type="ECO:0000313" key="4">
    <source>
        <dbReference type="Proteomes" id="UP001610432"/>
    </source>
</evidence>
<dbReference type="Gene3D" id="3.90.660.10">
    <property type="match status" value="1"/>
</dbReference>
<evidence type="ECO:0000313" key="3">
    <source>
        <dbReference type="EMBL" id="KAL2871406.1"/>
    </source>
</evidence>
<dbReference type="EMBL" id="JBFXLQ010000003">
    <property type="protein sequence ID" value="KAL2871406.1"/>
    <property type="molecule type" value="Genomic_DNA"/>
</dbReference>
<feature type="signal peptide" evidence="1">
    <location>
        <begin position="1"/>
        <end position="20"/>
    </location>
</feature>
<dbReference type="Pfam" id="PF01593">
    <property type="entry name" value="Amino_oxidase"/>
    <property type="match status" value="1"/>
</dbReference>
<dbReference type="Proteomes" id="UP001610432">
    <property type="component" value="Unassembled WGS sequence"/>
</dbReference>
<reference evidence="3 4" key="1">
    <citation type="submission" date="2024-07" db="EMBL/GenBank/DDBJ databases">
        <title>Section-level genome sequencing and comparative genomics of Aspergillus sections Usti and Cavernicolus.</title>
        <authorList>
            <consortium name="Lawrence Berkeley National Laboratory"/>
            <person name="Nybo J.L."/>
            <person name="Vesth T.C."/>
            <person name="Theobald S."/>
            <person name="Frisvad J.C."/>
            <person name="Larsen T.O."/>
            <person name="Kjaerboelling I."/>
            <person name="Rothschild-Mancinelli K."/>
            <person name="Lyhne E.K."/>
            <person name="Kogle M.E."/>
            <person name="Barry K."/>
            <person name="Clum A."/>
            <person name="Na H."/>
            <person name="Ledsgaard L."/>
            <person name="Lin J."/>
            <person name="Lipzen A."/>
            <person name="Kuo A."/>
            <person name="Riley R."/>
            <person name="Mondo S."/>
            <person name="Labutti K."/>
            <person name="Haridas S."/>
            <person name="Pangalinan J."/>
            <person name="Salamov A.A."/>
            <person name="Simmons B.A."/>
            <person name="Magnuson J.K."/>
            <person name="Chen J."/>
            <person name="Drula E."/>
            <person name="Henrissat B."/>
            <person name="Wiebenga A."/>
            <person name="Lubbers R.J."/>
            <person name="Gomes A.C."/>
            <person name="Macurrencykelacurrency M.R."/>
            <person name="Stajich J."/>
            <person name="Grigoriev I.V."/>
            <person name="Mortensen U.H."/>
            <person name="De Vries R.P."/>
            <person name="Baker S.E."/>
            <person name="Andersen M.R."/>
        </authorList>
    </citation>
    <scope>NUCLEOTIDE SEQUENCE [LARGE SCALE GENOMIC DNA]</scope>
    <source>
        <strain evidence="3 4">CBS 449.75</strain>
    </source>
</reference>
<keyword evidence="1" id="KW-0732">Signal</keyword>
<keyword evidence="4" id="KW-1185">Reference proteome</keyword>
<dbReference type="GeneID" id="98149514"/>
<sequence length="529" mass="58583">MHLATLLLALTGSSIQLCAGYVAHAPLDGSQCTKTTVAILGGGMAGVSAAQALANASIADFVILEYRDTLGGRVWHTDFGTDPKGDPYTIELGANWVQGLGSSSAENPVWGLAKKYQLQNTVSDYDSILTYNETGYTDYSHIFDTYSAARETASKHAGRILNENLQDMTARSGLALAGWKPHRDDMAAQAVEWWNWDWESSFSPETSSFVFGVAGENLTFNQFGDQNNLVIDTRGYSAIIEGESATFLRPNDPRLWLNTQATKIEYSANGVVVRNADGSCVSAAYAICTFSVGVLQNEVVEFAPALPEWKQTAIEKFSMGTYTKIFMQFNVTFWPEDTQYFLYASPTTRGYYPVFQSLSTEGFLPGSNILFVTVVESQAYRAERQSNEQTKREILDVLRQMFPDKHVPEPIAFTYPRWSTEPWAYGSYSNWPQGTTLEMHQNLRANVDRLWFAGEATSAQHFGFLHGAWFEGRETGEHVAALLRDECAELDGVELCGGRMHYDILHGTTPIDAYTALNGWPVNSTSVQA</sequence>
<proteinExistence type="predicted"/>
<dbReference type="PANTHER" id="PTHR10742:SF313">
    <property type="entry name" value="AMINE OXIDASE"/>
    <property type="match status" value="1"/>
</dbReference>
<dbReference type="InterPro" id="IPR036188">
    <property type="entry name" value="FAD/NAD-bd_sf"/>
</dbReference>
<organism evidence="3 4">
    <name type="scientific">Aspergillus lucknowensis</name>
    <dbReference type="NCBI Taxonomy" id="176173"/>
    <lineage>
        <taxon>Eukaryota</taxon>
        <taxon>Fungi</taxon>
        <taxon>Dikarya</taxon>
        <taxon>Ascomycota</taxon>
        <taxon>Pezizomycotina</taxon>
        <taxon>Eurotiomycetes</taxon>
        <taxon>Eurotiomycetidae</taxon>
        <taxon>Eurotiales</taxon>
        <taxon>Aspergillaceae</taxon>
        <taxon>Aspergillus</taxon>
        <taxon>Aspergillus subgen. Nidulantes</taxon>
    </lineage>
</organism>
<feature type="domain" description="Amine oxidase" evidence="2">
    <location>
        <begin position="44"/>
        <end position="475"/>
    </location>
</feature>
<feature type="chain" id="PRO_5045202276" evidence="1">
    <location>
        <begin position="21"/>
        <end position="529"/>
    </location>
</feature>
<evidence type="ECO:0000259" key="2">
    <source>
        <dbReference type="Pfam" id="PF01593"/>
    </source>
</evidence>
<dbReference type="InterPro" id="IPR050281">
    <property type="entry name" value="Flavin_monoamine_oxidase"/>
</dbReference>
<accession>A0ABR4M499</accession>